<name>A0AAF0UZE3_SOLVR</name>
<proteinExistence type="predicted"/>
<dbReference type="Proteomes" id="UP001234989">
    <property type="component" value="Chromosome 11"/>
</dbReference>
<dbReference type="InterPro" id="IPR043502">
    <property type="entry name" value="DNA/RNA_pol_sf"/>
</dbReference>
<dbReference type="Gene3D" id="3.30.70.270">
    <property type="match status" value="1"/>
</dbReference>
<dbReference type="EMBL" id="CP133622">
    <property type="protein sequence ID" value="WMV54945.1"/>
    <property type="molecule type" value="Genomic_DNA"/>
</dbReference>
<dbReference type="InterPro" id="IPR043128">
    <property type="entry name" value="Rev_trsase/Diguanyl_cyclase"/>
</dbReference>
<dbReference type="SUPFAM" id="SSF56672">
    <property type="entry name" value="DNA/RNA polymerases"/>
    <property type="match status" value="1"/>
</dbReference>
<sequence length="181" mass="20715">KVANSRVIYCLKARKMISKGCLYHLVRVRDVDFETPSLESDPIVKEFPEVFPDDLLGLPPEREINFCIDLLPDTQPVTIGEHPLVITGVFDLEEFIFRVVTQPISIHPYRMTSTELKELKDQLEDLLDKGFIRPSISPWGALCQAKVWEVDPKKTDAVKSWPRPLSLSDIRSFLGLAGYYR</sequence>
<accession>A0AAF0UZE3</accession>
<gene>
    <name evidence="1" type="ORF">MTR67_048330</name>
</gene>
<protein>
    <submittedName>
        <fullName evidence="1">Uncharacterized protein</fullName>
    </submittedName>
</protein>
<dbReference type="PANTHER" id="PTHR15503">
    <property type="entry name" value="LDOC1 RELATED"/>
    <property type="match status" value="1"/>
</dbReference>
<organism evidence="1 2">
    <name type="scientific">Solanum verrucosum</name>
    <dbReference type="NCBI Taxonomy" id="315347"/>
    <lineage>
        <taxon>Eukaryota</taxon>
        <taxon>Viridiplantae</taxon>
        <taxon>Streptophyta</taxon>
        <taxon>Embryophyta</taxon>
        <taxon>Tracheophyta</taxon>
        <taxon>Spermatophyta</taxon>
        <taxon>Magnoliopsida</taxon>
        <taxon>eudicotyledons</taxon>
        <taxon>Gunneridae</taxon>
        <taxon>Pentapetalae</taxon>
        <taxon>asterids</taxon>
        <taxon>lamiids</taxon>
        <taxon>Solanales</taxon>
        <taxon>Solanaceae</taxon>
        <taxon>Solanoideae</taxon>
        <taxon>Solaneae</taxon>
        <taxon>Solanum</taxon>
    </lineage>
</organism>
<dbReference type="PANTHER" id="PTHR15503:SF45">
    <property type="entry name" value="RNA-DIRECTED DNA POLYMERASE HOMOLOG"/>
    <property type="match status" value="1"/>
</dbReference>
<dbReference type="InterPro" id="IPR032567">
    <property type="entry name" value="RTL1-rel"/>
</dbReference>
<dbReference type="AlphaFoldDB" id="A0AAF0UZE3"/>
<dbReference type="Gene3D" id="3.10.10.10">
    <property type="entry name" value="HIV Type 1 Reverse Transcriptase, subunit A, domain 1"/>
    <property type="match status" value="1"/>
</dbReference>
<reference evidence="1" key="1">
    <citation type="submission" date="2023-08" db="EMBL/GenBank/DDBJ databases">
        <title>A de novo genome assembly of Solanum verrucosum Schlechtendal, a Mexican diploid species geographically isolated from the other diploid A-genome species in potato relatives.</title>
        <authorList>
            <person name="Hosaka K."/>
        </authorList>
    </citation>
    <scope>NUCLEOTIDE SEQUENCE</scope>
    <source>
        <tissue evidence="1">Young leaves</tissue>
    </source>
</reference>
<keyword evidence="2" id="KW-1185">Reference proteome</keyword>
<evidence type="ECO:0000313" key="1">
    <source>
        <dbReference type="EMBL" id="WMV54945.1"/>
    </source>
</evidence>
<evidence type="ECO:0000313" key="2">
    <source>
        <dbReference type="Proteomes" id="UP001234989"/>
    </source>
</evidence>
<feature type="non-terminal residue" evidence="1">
    <location>
        <position position="1"/>
    </location>
</feature>